<evidence type="ECO:0000313" key="2">
    <source>
        <dbReference type="Proteomes" id="UP000709295"/>
    </source>
</evidence>
<proteinExistence type="predicted"/>
<dbReference type="AlphaFoldDB" id="A0A8J5IR25"/>
<dbReference type="EMBL" id="JAENGY010000450">
    <property type="protein sequence ID" value="KAG6962666.1"/>
    <property type="molecule type" value="Genomic_DNA"/>
</dbReference>
<protein>
    <submittedName>
        <fullName evidence="1">Uncharacterized protein</fullName>
    </submittedName>
</protein>
<dbReference type="Proteomes" id="UP000709295">
    <property type="component" value="Unassembled WGS sequence"/>
</dbReference>
<reference evidence="1" key="1">
    <citation type="submission" date="2021-01" db="EMBL/GenBank/DDBJ databases">
        <title>Phytophthora aleatoria, a newly-described species from Pinus radiata is distinct from Phytophthora cactorum isolates based on comparative genomics.</title>
        <authorList>
            <person name="Mcdougal R."/>
            <person name="Panda P."/>
            <person name="Williams N."/>
            <person name="Studholme D.J."/>
        </authorList>
    </citation>
    <scope>NUCLEOTIDE SEQUENCE</scope>
    <source>
        <strain evidence="1">NZFS 4037</strain>
    </source>
</reference>
<keyword evidence="2" id="KW-1185">Reference proteome</keyword>
<name>A0A8J5IR25_9STRA</name>
<comment type="caution">
    <text evidence="1">The sequence shown here is derived from an EMBL/GenBank/DDBJ whole genome shotgun (WGS) entry which is preliminary data.</text>
</comment>
<accession>A0A8J5IR25</accession>
<sequence>MARTTSRSVSDRKLIKRRFFLSCVLPKITVWMPLAHHQILRRFLLIAVFS</sequence>
<organism evidence="1 2">
    <name type="scientific">Phytophthora aleatoria</name>
    <dbReference type="NCBI Taxonomy" id="2496075"/>
    <lineage>
        <taxon>Eukaryota</taxon>
        <taxon>Sar</taxon>
        <taxon>Stramenopiles</taxon>
        <taxon>Oomycota</taxon>
        <taxon>Peronosporomycetes</taxon>
        <taxon>Peronosporales</taxon>
        <taxon>Peronosporaceae</taxon>
        <taxon>Phytophthora</taxon>
    </lineage>
</organism>
<evidence type="ECO:0000313" key="1">
    <source>
        <dbReference type="EMBL" id="KAG6962666.1"/>
    </source>
</evidence>
<gene>
    <name evidence="1" type="ORF">JG688_00008487</name>
</gene>